<accession>A0A9X7BG70</accession>
<name>A0A9X7BG70_BACCE</name>
<reference evidence="1 2" key="1">
    <citation type="submission" date="2017-09" db="EMBL/GenBank/DDBJ databases">
        <title>Large-scale bioinformatics analysis of Bacillus genomes uncovers conserved roles of natural products in bacterial physiology.</title>
        <authorList>
            <consortium name="Agbiome Team Llc"/>
            <person name="Bleich R.M."/>
            <person name="Grubbs K.J."/>
            <person name="Santa Maria K.C."/>
            <person name="Allen S.E."/>
            <person name="Farag S."/>
            <person name="Shank E.A."/>
            <person name="Bowers A."/>
        </authorList>
    </citation>
    <scope>NUCLEOTIDE SEQUENCE [LARGE SCALE GENOMIC DNA]</scope>
    <source>
        <strain evidence="1 2">AFS060282</strain>
    </source>
</reference>
<dbReference type="Proteomes" id="UP000226257">
    <property type="component" value="Unassembled WGS sequence"/>
</dbReference>
<evidence type="ECO:0000313" key="2">
    <source>
        <dbReference type="Proteomes" id="UP000226257"/>
    </source>
</evidence>
<dbReference type="EMBL" id="NVDQ01000007">
    <property type="protein sequence ID" value="PFV11228.1"/>
    <property type="molecule type" value="Genomic_DNA"/>
</dbReference>
<evidence type="ECO:0000313" key="1">
    <source>
        <dbReference type="EMBL" id="PFV11228.1"/>
    </source>
</evidence>
<sequence>MTLNDKKSCFRETELSIKKATTYHKERCFPHLSTYSNMRERQFQKVAVNLTVRSKEGKPFQRIKES</sequence>
<organism evidence="1 2">
    <name type="scientific">Bacillus cereus</name>
    <dbReference type="NCBI Taxonomy" id="1396"/>
    <lineage>
        <taxon>Bacteria</taxon>
        <taxon>Bacillati</taxon>
        <taxon>Bacillota</taxon>
        <taxon>Bacilli</taxon>
        <taxon>Bacillales</taxon>
        <taxon>Bacillaceae</taxon>
        <taxon>Bacillus</taxon>
        <taxon>Bacillus cereus group</taxon>
    </lineage>
</organism>
<dbReference type="AlphaFoldDB" id="A0A9X7BG70"/>
<comment type="caution">
    <text evidence="1">The sequence shown here is derived from an EMBL/GenBank/DDBJ whole genome shotgun (WGS) entry which is preliminary data.</text>
</comment>
<proteinExistence type="predicted"/>
<gene>
    <name evidence="1" type="ORF">COK98_02860</name>
</gene>
<protein>
    <submittedName>
        <fullName evidence="1">Uncharacterized protein</fullName>
    </submittedName>
</protein>